<dbReference type="Pfam" id="PF13538">
    <property type="entry name" value="UvrD_C_2"/>
    <property type="match status" value="1"/>
</dbReference>
<dbReference type="CDD" id="cd18809">
    <property type="entry name" value="SF1_C_RecD"/>
    <property type="match status" value="1"/>
</dbReference>
<dbReference type="InterPro" id="IPR050534">
    <property type="entry name" value="Coronavir_polyprotein_1ab"/>
</dbReference>
<keyword evidence="15" id="KW-1185">Reference proteome</keyword>
<dbReference type="EMBL" id="PVTH01000014">
    <property type="protein sequence ID" value="PRY48550.1"/>
    <property type="molecule type" value="Genomic_DNA"/>
</dbReference>
<evidence type="ECO:0000256" key="7">
    <source>
        <dbReference type="ARBA" id="ARBA00022840"/>
    </source>
</evidence>
<comment type="caution">
    <text evidence="14">The sequence shown here is derived from an EMBL/GenBank/DDBJ whole genome shotgun (WGS) entry which is preliminary data.</text>
</comment>
<dbReference type="GO" id="GO:0005524">
    <property type="term" value="F:ATP binding"/>
    <property type="evidence" value="ECO:0007669"/>
    <property type="project" value="UniProtKB-UniRule"/>
</dbReference>
<dbReference type="PANTHER" id="PTHR43788:SF6">
    <property type="entry name" value="DNA HELICASE B"/>
    <property type="match status" value="1"/>
</dbReference>
<keyword evidence="2 11" id="KW-0547">Nucleotide-binding</keyword>
<reference evidence="14 15" key="1">
    <citation type="submission" date="2018-03" db="EMBL/GenBank/DDBJ databases">
        <title>Genomic Encyclopedia of Type Strains, Phase III (KMG-III): the genomes of soil and plant-associated and newly described type strains.</title>
        <authorList>
            <person name="Whitman W."/>
        </authorList>
    </citation>
    <scope>NUCLEOTIDE SEQUENCE [LARGE SCALE GENOMIC DNA]</scope>
    <source>
        <strain evidence="14 15">CGMCC 1.9313</strain>
    </source>
</reference>
<evidence type="ECO:0000256" key="1">
    <source>
        <dbReference type="ARBA" id="ARBA00022722"/>
    </source>
</evidence>
<evidence type="ECO:0000313" key="14">
    <source>
        <dbReference type="EMBL" id="PRY48550.1"/>
    </source>
</evidence>
<evidence type="ECO:0000256" key="9">
    <source>
        <dbReference type="ARBA" id="ARBA00023204"/>
    </source>
</evidence>
<keyword evidence="8 11" id="KW-0238">DNA-binding</keyword>
<dbReference type="InterPro" id="IPR049550">
    <property type="entry name" value="RecD_N"/>
</dbReference>
<keyword evidence="10 11" id="KW-0413">Isomerase</keyword>
<evidence type="ECO:0000256" key="5">
    <source>
        <dbReference type="ARBA" id="ARBA00022806"/>
    </source>
</evidence>
<dbReference type="GO" id="GO:0000724">
    <property type="term" value="P:double-strand break repair via homologous recombination"/>
    <property type="evidence" value="ECO:0007669"/>
    <property type="project" value="UniProtKB-UniRule"/>
</dbReference>
<name>A0A2T0TSE9_9SPHI</name>
<evidence type="ECO:0000256" key="4">
    <source>
        <dbReference type="ARBA" id="ARBA00022801"/>
    </source>
</evidence>
<dbReference type="GO" id="GO:0017116">
    <property type="term" value="F:single-stranded DNA helicase activity"/>
    <property type="evidence" value="ECO:0007669"/>
    <property type="project" value="TreeGrafter"/>
</dbReference>
<dbReference type="GO" id="GO:0016887">
    <property type="term" value="F:ATP hydrolysis activity"/>
    <property type="evidence" value="ECO:0007669"/>
    <property type="project" value="RHEA"/>
</dbReference>
<evidence type="ECO:0000313" key="15">
    <source>
        <dbReference type="Proteomes" id="UP000238034"/>
    </source>
</evidence>
<evidence type="ECO:0000256" key="2">
    <source>
        <dbReference type="ARBA" id="ARBA00022741"/>
    </source>
</evidence>
<keyword evidence="3 11" id="KW-0227">DNA damage</keyword>
<dbReference type="GO" id="GO:0008854">
    <property type="term" value="F:exodeoxyribonuclease V activity"/>
    <property type="evidence" value="ECO:0007669"/>
    <property type="project" value="InterPro"/>
</dbReference>
<dbReference type="GO" id="GO:0043139">
    <property type="term" value="F:5'-3' DNA helicase activity"/>
    <property type="evidence" value="ECO:0007669"/>
    <property type="project" value="UniProtKB-UniRule"/>
</dbReference>
<feature type="domain" description="UvrD-like helicase C-terminal" evidence="12">
    <location>
        <begin position="518"/>
        <end position="563"/>
    </location>
</feature>
<gene>
    <name evidence="11" type="primary">recD</name>
    <name evidence="14" type="ORF">B0I27_1149</name>
</gene>
<dbReference type="GO" id="GO:0009338">
    <property type="term" value="C:exodeoxyribonuclease V complex"/>
    <property type="evidence" value="ECO:0007669"/>
    <property type="project" value="InterPro"/>
</dbReference>
<dbReference type="InterPro" id="IPR027417">
    <property type="entry name" value="P-loop_NTPase"/>
</dbReference>
<dbReference type="Pfam" id="PF13245">
    <property type="entry name" value="AAA_19"/>
    <property type="match status" value="1"/>
</dbReference>
<keyword evidence="5 11" id="KW-0347">Helicase</keyword>
<dbReference type="PANTHER" id="PTHR43788">
    <property type="entry name" value="DNA2/NAM7 HELICASE FAMILY MEMBER"/>
    <property type="match status" value="1"/>
</dbReference>
<dbReference type="Gene3D" id="1.10.10.1020">
    <property type="entry name" value="RecBCD complex, subunit RecD, N-terminal domain"/>
    <property type="match status" value="1"/>
</dbReference>
<dbReference type="Pfam" id="PF21185">
    <property type="entry name" value="RecD_N"/>
    <property type="match status" value="1"/>
</dbReference>
<feature type="domain" description="RecBCD enzyme subunit RecD N-terminal" evidence="13">
    <location>
        <begin position="19"/>
        <end position="88"/>
    </location>
</feature>
<keyword evidence="6 11" id="KW-0269">Exonuclease</keyword>
<organism evidence="14 15">
    <name type="scientific">Arcticibacter pallidicorallinus</name>
    <dbReference type="NCBI Taxonomy" id="1259464"/>
    <lineage>
        <taxon>Bacteria</taxon>
        <taxon>Pseudomonadati</taxon>
        <taxon>Bacteroidota</taxon>
        <taxon>Sphingobacteriia</taxon>
        <taxon>Sphingobacteriales</taxon>
        <taxon>Sphingobacteriaceae</taxon>
        <taxon>Arcticibacter</taxon>
    </lineage>
</organism>
<comment type="catalytic activity">
    <reaction evidence="11">
        <text>ATP + H2O = ADP + phosphate + H(+)</text>
        <dbReference type="Rhea" id="RHEA:13065"/>
        <dbReference type="ChEBI" id="CHEBI:15377"/>
        <dbReference type="ChEBI" id="CHEBI:15378"/>
        <dbReference type="ChEBI" id="CHEBI:30616"/>
        <dbReference type="ChEBI" id="CHEBI:43474"/>
        <dbReference type="ChEBI" id="CHEBI:456216"/>
        <dbReference type="EC" id="5.6.2.3"/>
    </reaction>
</comment>
<dbReference type="InterPro" id="IPR041851">
    <property type="entry name" value="RecD_N_sf"/>
</dbReference>
<comment type="subunit">
    <text evidence="11">Heterotrimer of RecB, RecC and RecD. All subunits contribute to DNA-binding.</text>
</comment>
<dbReference type="GO" id="GO:0003677">
    <property type="term" value="F:DNA binding"/>
    <property type="evidence" value="ECO:0007669"/>
    <property type="project" value="UniProtKB-UniRule"/>
</dbReference>
<protein>
    <recommendedName>
        <fullName evidence="11">RecBCD enzyme subunit RecD</fullName>
        <ecNumber evidence="11">5.6.2.3</ecNumber>
    </recommendedName>
    <alternativeName>
        <fullName evidence="11">DNA 5'-3' helicase subunit RecD</fullName>
    </alternativeName>
    <alternativeName>
        <fullName evidence="11">Exonuclease V subunit RecD</fullName>
        <shortName evidence="11">ExoV subunit RecD</shortName>
    </alternativeName>
    <alternativeName>
        <fullName evidence="11">Helicase/nuclease RecBCD subunit RecD</fullName>
    </alternativeName>
</protein>
<dbReference type="RefSeq" id="WP_106295341.1">
    <property type="nucleotide sequence ID" value="NZ_PVTH01000014.1"/>
</dbReference>
<dbReference type="InterPro" id="IPR027785">
    <property type="entry name" value="UvrD-like_helicase_C"/>
</dbReference>
<feature type="binding site" evidence="11">
    <location>
        <begin position="162"/>
        <end position="169"/>
    </location>
    <ligand>
        <name>ATP</name>
        <dbReference type="ChEBI" id="CHEBI:30616"/>
    </ligand>
</feature>
<keyword evidence="1 11" id="KW-0540">Nuclease</keyword>
<evidence type="ECO:0000256" key="6">
    <source>
        <dbReference type="ARBA" id="ARBA00022839"/>
    </source>
</evidence>
<dbReference type="EC" id="5.6.2.3" evidence="11"/>
<dbReference type="CDD" id="cd17933">
    <property type="entry name" value="DEXSc_RecD-like"/>
    <property type="match status" value="1"/>
</dbReference>
<evidence type="ECO:0000256" key="11">
    <source>
        <dbReference type="HAMAP-Rule" id="MF_01487"/>
    </source>
</evidence>
<accession>A0A2T0TSE9</accession>
<dbReference type="NCBIfam" id="TIGR01447">
    <property type="entry name" value="recD"/>
    <property type="match status" value="1"/>
</dbReference>
<keyword evidence="7 11" id="KW-0067">ATP-binding</keyword>
<dbReference type="OrthoDB" id="9803432at2"/>
<dbReference type="Proteomes" id="UP000238034">
    <property type="component" value="Unassembled WGS sequence"/>
</dbReference>
<dbReference type="HAMAP" id="MF_01487">
    <property type="entry name" value="RecD"/>
    <property type="match status" value="1"/>
</dbReference>
<evidence type="ECO:0000256" key="10">
    <source>
        <dbReference type="ARBA" id="ARBA00023235"/>
    </source>
</evidence>
<comment type="similarity">
    <text evidence="11">Belongs to the RecD family.</text>
</comment>
<evidence type="ECO:0000256" key="8">
    <source>
        <dbReference type="ARBA" id="ARBA00023125"/>
    </source>
</evidence>
<evidence type="ECO:0000259" key="12">
    <source>
        <dbReference type="Pfam" id="PF13538"/>
    </source>
</evidence>
<keyword evidence="4 11" id="KW-0378">Hydrolase</keyword>
<proteinExistence type="inferred from homology"/>
<sequence length="595" mass="67674">MQTLKDVHHQFAVYFQNQFLQPYIYLVSKKLSEGHICLKLENLEKEKADLFENWQSYLDDTEQLEREDIVTTDPNGYQPFVLHNRRLYLHRYFQYESRILRRILLQISHEESFRAERIRALTERSQFIGDLFRDEGLSEARPDWQLAAALSAVLQNFTIITGGPGTGKTTTVAKVLALLHSINKSLRVALAAPTGKAAARMAESLKNAKLGGSGELAAFFEALEPSTIHRLLGFIPDSPFFRHHAENPLNFDVIIVDESSMIDVALFSKLLDAIRPDTRLILLGDKDQLSSVEAGSLFGDLCLAQEQLNIFEPERLKLINSFVDEPAKIPLSAAGQLQHPLAQHVIELKFSRRFKDEEGIGKFSKAIIKNDVSVVREFIRQERDGHVAIDTQYSDDLFSEFVQGYERYIGEQDISLALKYLNDLRVLCAMREGPKGLYAMNLKIEKYLEGRGLIKVDREFYNQRPIIVTSNNYNLGLFNGDIGLIRPDKNGVLYAWFENKEGEVRSYSPGFITHCETVFAMTIHKSQGSEFEKVLVVLPDDSNSSLLTRELLYTGITRARDFVLLQGSEDVIIRACDRFVERASGIVERLNQTEA</sequence>
<comment type="miscellaneous">
    <text evidence="11">In the RecBCD complex, RecB has a slow 3'-5' helicase, an exonuclease activity and loads RecA onto ssDNA, RecD has a fast 5'-3' helicase activity, while RecC stimulates the ATPase and processivity of the RecB helicase and contributes to recognition of the Chi site.</text>
</comment>
<dbReference type="AlphaFoldDB" id="A0A2T0TSE9"/>
<keyword evidence="9 11" id="KW-0234">DNA repair</keyword>
<evidence type="ECO:0000259" key="13">
    <source>
        <dbReference type="Pfam" id="PF21185"/>
    </source>
</evidence>
<dbReference type="InterPro" id="IPR006344">
    <property type="entry name" value="RecD"/>
</dbReference>
<dbReference type="Gene3D" id="3.40.50.300">
    <property type="entry name" value="P-loop containing nucleotide triphosphate hydrolases"/>
    <property type="match status" value="3"/>
</dbReference>
<dbReference type="SUPFAM" id="SSF52540">
    <property type="entry name" value="P-loop containing nucleoside triphosphate hydrolases"/>
    <property type="match status" value="2"/>
</dbReference>
<comment type="function">
    <text evidence="11">A helicase/nuclease that prepares dsDNA breaks (DSB) for recombinational DNA repair. Binds to DSBs and unwinds DNA via a highly rapid and processive ATP-dependent bidirectional helicase activity. Unwinds dsDNA until it encounters a Chi (crossover hotspot instigator) sequence from the 3' direction. Cuts ssDNA a few nucleotides 3' to the Chi site. The properties and activities of the enzyme are changed at Chi. The Chi-altered holoenzyme produces a long 3'-ssDNA overhang and facilitates RecA-binding to the ssDNA for homologous DNA recombination and repair. Holoenzyme degrades any linearized DNA that is unable to undergo homologous recombination. In the holoenzyme this subunit has ssDNA-dependent ATPase and 5'-3' helicase activity. When added to pre-assembled RecBC greatly stimulates nuclease activity and augments holoenzyme processivity. Negatively regulates the RecA-loading ability of RecBCD.</text>
</comment>
<evidence type="ECO:0000256" key="3">
    <source>
        <dbReference type="ARBA" id="ARBA00022763"/>
    </source>
</evidence>